<dbReference type="Proteomes" id="UP000596661">
    <property type="component" value="Chromosome 7"/>
</dbReference>
<proteinExistence type="predicted"/>
<feature type="compositionally biased region" description="Basic and acidic residues" evidence="1">
    <location>
        <begin position="26"/>
        <end position="35"/>
    </location>
</feature>
<dbReference type="EMBL" id="UZAU01000633">
    <property type="status" value="NOT_ANNOTATED_CDS"/>
    <property type="molecule type" value="Genomic_DNA"/>
</dbReference>
<protein>
    <submittedName>
        <fullName evidence="2">Uncharacterized protein</fullName>
    </submittedName>
</protein>
<feature type="region of interest" description="Disordered" evidence="1">
    <location>
        <begin position="1"/>
        <end position="52"/>
    </location>
</feature>
<accession>A0A803Q4Z5</accession>
<dbReference type="EnsemblPlants" id="evm.model.07.408">
    <property type="protein sequence ID" value="cds.evm.model.07.408"/>
    <property type="gene ID" value="evm.TU.07.408"/>
</dbReference>
<sequence>MFASTAVSPPKKQGAKRSTFATEKANGQREGHVQTDDSGITPGAATRKASLGKPSSKILSTLLEQKDEIFPTAPIESFEIAVNSLTELVLVTLQNEVEEGRGS</sequence>
<dbReference type="Gramene" id="evm.model.07.408">
    <property type="protein sequence ID" value="cds.evm.model.07.408"/>
    <property type="gene ID" value="evm.TU.07.408"/>
</dbReference>
<reference evidence="2" key="1">
    <citation type="submission" date="2018-11" db="EMBL/GenBank/DDBJ databases">
        <authorList>
            <person name="Grassa J C."/>
        </authorList>
    </citation>
    <scope>NUCLEOTIDE SEQUENCE [LARGE SCALE GENOMIC DNA]</scope>
</reference>
<evidence type="ECO:0000256" key="1">
    <source>
        <dbReference type="SAM" id="MobiDB-lite"/>
    </source>
</evidence>
<evidence type="ECO:0000313" key="3">
    <source>
        <dbReference type="Proteomes" id="UP000596661"/>
    </source>
</evidence>
<reference evidence="2" key="2">
    <citation type="submission" date="2021-03" db="UniProtKB">
        <authorList>
            <consortium name="EnsemblPlants"/>
        </authorList>
    </citation>
    <scope>IDENTIFICATION</scope>
</reference>
<dbReference type="AlphaFoldDB" id="A0A803Q4Z5"/>
<evidence type="ECO:0000313" key="2">
    <source>
        <dbReference type="EnsemblPlants" id="cds.evm.model.07.408"/>
    </source>
</evidence>
<keyword evidence="3" id="KW-1185">Reference proteome</keyword>
<organism evidence="2 3">
    <name type="scientific">Cannabis sativa</name>
    <name type="common">Hemp</name>
    <name type="synonym">Marijuana</name>
    <dbReference type="NCBI Taxonomy" id="3483"/>
    <lineage>
        <taxon>Eukaryota</taxon>
        <taxon>Viridiplantae</taxon>
        <taxon>Streptophyta</taxon>
        <taxon>Embryophyta</taxon>
        <taxon>Tracheophyta</taxon>
        <taxon>Spermatophyta</taxon>
        <taxon>Magnoliopsida</taxon>
        <taxon>eudicotyledons</taxon>
        <taxon>Gunneridae</taxon>
        <taxon>Pentapetalae</taxon>
        <taxon>rosids</taxon>
        <taxon>fabids</taxon>
        <taxon>Rosales</taxon>
        <taxon>Cannabaceae</taxon>
        <taxon>Cannabis</taxon>
    </lineage>
</organism>
<name>A0A803Q4Z5_CANSA</name>